<sequence>MSTTVLRRVALPSNLRVYELEKFYRRSPVTQPGQLVDLSHKQKSLTEALASCAVKADFLQVDTLKGVVVNTKLTSKHVDPHFASYLQDLLAAHGAK</sequence>
<name>A0A0G4G9H0_VITBC</name>
<evidence type="ECO:0000313" key="1">
    <source>
        <dbReference type="EMBL" id="CEM25514.1"/>
    </source>
</evidence>
<dbReference type="OMA" id="TSKHVDP"/>
<dbReference type="EMBL" id="CDMY01000603">
    <property type="protein sequence ID" value="CEM25514.1"/>
    <property type="molecule type" value="Genomic_DNA"/>
</dbReference>
<dbReference type="VEuPathDB" id="CryptoDB:Vbra_9751"/>
<organism evidence="1 2">
    <name type="scientific">Vitrella brassicaformis (strain CCMP3155)</name>
    <dbReference type="NCBI Taxonomy" id="1169540"/>
    <lineage>
        <taxon>Eukaryota</taxon>
        <taxon>Sar</taxon>
        <taxon>Alveolata</taxon>
        <taxon>Colpodellida</taxon>
        <taxon>Vitrellaceae</taxon>
        <taxon>Vitrella</taxon>
    </lineage>
</organism>
<dbReference type="AlphaFoldDB" id="A0A0G4G9H0"/>
<evidence type="ECO:0000313" key="2">
    <source>
        <dbReference type="Proteomes" id="UP000041254"/>
    </source>
</evidence>
<accession>A0A0G4G9H0</accession>
<dbReference type="InParanoid" id="A0A0G4G9H0"/>
<dbReference type="OrthoDB" id="420763at2759"/>
<keyword evidence="2" id="KW-1185">Reference proteome</keyword>
<proteinExistence type="predicted"/>
<protein>
    <submittedName>
        <fullName evidence="1">Uncharacterized protein</fullName>
    </submittedName>
</protein>
<gene>
    <name evidence="1" type="ORF">Vbra_9751</name>
</gene>
<dbReference type="Proteomes" id="UP000041254">
    <property type="component" value="Unassembled WGS sequence"/>
</dbReference>
<reference evidence="1 2" key="1">
    <citation type="submission" date="2014-11" db="EMBL/GenBank/DDBJ databases">
        <authorList>
            <person name="Zhu J."/>
            <person name="Qi W."/>
            <person name="Song R."/>
        </authorList>
    </citation>
    <scope>NUCLEOTIDE SEQUENCE [LARGE SCALE GENOMIC DNA]</scope>
</reference>